<dbReference type="RefSeq" id="XP_008899891.1">
    <property type="nucleotide sequence ID" value="XM_008901643.1"/>
</dbReference>
<reference evidence="2 3" key="2">
    <citation type="submission" date="2013-11" db="EMBL/GenBank/DDBJ databases">
        <title>The Genome Sequence of Phytophthora parasitica INRA-310.</title>
        <authorList>
            <consortium name="The Broad Institute Genomics Platform"/>
            <person name="Russ C."/>
            <person name="Tyler B."/>
            <person name="Panabieres F."/>
            <person name="Shan W."/>
            <person name="Tripathy S."/>
            <person name="Grunwald N."/>
            <person name="Machado M."/>
            <person name="Johnson C.S."/>
            <person name="Arredondo F."/>
            <person name="Hong C."/>
            <person name="Coffey M."/>
            <person name="Young S.K."/>
            <person name="Zeng Q."/>
            <person name="Gargeya S."/>
            <person name="Fitzgerald M."/>
            <person name="Abouelleil A."/>
            <person name="Alvarado L."/>
            <person name="Chapman S.B."/>
            <person name="Gainer-Dewar J."/>
            <person name="Goldberg J."/>
            <person name="Griggs A."/>
            <person name="Gujja S."/>
            <person name="Hansen M."/>
            <person name="Howarth C."/>
            <person name="Imamovic A."/>
            <person name="Ireland A."/>
            <person name="Larimer J."/>
            <person name="McCowan C."/>
            <person name="Murphy C."/>
            <person name="Pearson M."/>
            <person name="Poon T.W."/>
            <person name="Priest M."/>
            <person name="Roberts A."/>
            <person name="Saif S."/>
            <person name="Shea T."/>
            <person name="Sykes S."/>
            <person name="Wortman J."/>
            <person name="Nusbaum C."/>
            <person name="Birren B."/>
        </authorList>
    </citation>
    <scope>NUCLEOTIDE SEQUENCE [LARGE SCALE GENOMIC DNA]</scope>
    <source>
        <strain evidence="2 3">INRA-310</strain>
    </source>
</reference>
<dbReference type="AlphaFoldDB" id="W2QRN8"/>
<evidence type="ECO:0000256" key="1">
    <source>
        <dbReference type="SAM" id="MobiDB-lite"/>
    </source>
</evidence>
<sequence length="141" mass="15988">MSEKYTSLSGNRDKTQSDSDSELEYGILIGFLPLLQDYFTSNYSGERLMIVLYILSGKSNRDALERSQHGPEGSQKPQTKEELSEEEDDTSRSLPEEPNDKAMENLSDVIASKKWCDYLVLLAERHGEKVVKRRGNGPNQQ</sequence>
<dbReference type="GeneID" id="20190635"/>
<feature type="region of interest" description="Disordered" evidence="1">
    <location>
        <begin position="61"/>
        <end position="105"/>
    </location>
</feature>
<dbReference type="Proteomes" id="UP000018817">
    <property type="component" value="Unassembled WGS sequence"/>
</dbReference>
<evidence type="ECO:0000313" key="3">
    <source>
        <dbReference type="Proteomes" id="UP000018817"/>
    </source>
</evidence>
<dbReference type="VEuPathDB" id="FungiDB:PPTG_22036"/>
<feature type="compositionally biased region" description="Basic and acidic residues" evidence="1">
    <location>
        <begin position="90"/>
        <end position="103"/>
    </location>
</feature>
<organism evidence="2 3">
    <name type="scientific">Phytophthora nicotianae (strain INRA-310)</name>
    <name type="common">Phytophthora parasitica</name>
    <dbReference type="NCBI Taxonomy" id="761204"/>
    <lineage>
        <taxon>Eukaryota</taxon>
        <taxon>Sar</taxon>
        <taxon>Stramenopiles</taxon>
        <taxon>Oomycota</taxon>
        <taxon>Peronosporomycetes</taxon>
        <taxon>Peronosporales</taxon>
        <taxon>Peronosporaceae</taxon>
        <taxon>Phytophthora</taxon>
    </lineage>
</organism>
<dbReference type="EMBL" id="KI669571">
    <property type="protein sequence ID" value="ETN14920.1"/>
    <property type="molecule type" value="Genomic_DNA"/>
</dbReference>
<gene>
    <name evidence="2" type="ORF">PPTG_22036</name>
</gene>
<reference evidence="3" key="1">
    <citation type="submission" date="2011-12" db="EMBL/GenBank/DDBJ databases">
        <authorList>
            <consortium name="The Broad Institute Genome Sequencing Platform"/>
            <person name="Russ C."/>
            <person name="Tyler B."/>
            <person name="Panabieres F."/>
            <person name="Shan W."/>
            <person name="Tripathy S."/>
            <person name="Grunwald N."/>
            <person name="Machado M."/>
            <person name="Young S.K."/>
            <person name="Zeng Q."/>
            <person name="Gargeya S."/>
            <person name="Fitzgerald M."/>
            <person name="Haas B."/>
            <person name="Abouelleil A."/>
            <person name="Alvarado L."/>
            <person name="Arachchi H.M."/>
            <person name="Berlin A."/>
            <person name="Chapman S.B."/>
            <person name="Gearin G."/>
            <person name="Goldberg J."/>
            <person name="Griggs A."/>
            <person name="Gujja S."/>
            <person name="Hansen M."/>
            <person name="Heiman D."/>
            <person name="Howarth C."/>
            <person name="Larimer J."/>
            <person name="Lui A."/>
            <person name="MacDonald P.J.P."/>
            <person name="McCowen C."/>
            <person name="Montmayeur A."/>
            <person name="Murphy C."/>
            <person name="Neiman D."/>
            <person name="Pearson M."/>
            <person name="Priest M."/>
            <person name="Roberts A."/>
            <person name="Saif S."/>
            <person name="Shea T."/>
            <person name="Sisk P."/>
            <person name="Stolte C."/>
            <person name="Sykes S."/>
            <person name="Wortman J."/>
            <person name="Nusbaum C."/>
            <person name="Birren B."/>
        </authorList>
    </citation>
    <scope>NUCLEOTIDE SEQUENCE [LARGE SCALE GENOMIC DNA]</scope>
    <source>
        <strain evidence="3">INRA-310</strain>
    </source>
</reference>
<proteinExistence type="predicted"/>
<accession>W2QRN8</accession>
<evidence type="ECO:0000313" key="2">
    <source>
        <dbReference type="EMBL" id="ETN14920.1"/>
    </source>
</evidence>
<protein>
    <submittedName>
        <fullName evidence="2">Uncharacterized protein</fullName>
    </submittedName>
</protein>
<name>W2QRN8_PHYN3</name>